<evidence type="ECO:0000256" key="3">
    <source>
        <dbReference type="ARBA" id="ARBA00023002"/>
    </source>
</evidence>
<sequence>MFIANTWYVAAWSHEVAPDSLFSRVITGTPIVMYRKDDGTLVALEDRCCHRGAPLSAGRREGDCVRCMYHGLKFDSAGACVEAPAQQRIPPRAKVRSYPVVERHRWIWIWMGDPALADPDAIPDTHWLDDPAWRSLPGYIHYDVNYLLICDNLLDFSHLPFVHPTTLGGSEDYASVQPKVERIDHGVRVTRWTINTDAPAFAAAVKEWPGKVDRWNIYDFTLPAILRMDSGMAPTGTGARDGIRVDAAEFRGCQALTPETENSTHYFFAHAHNFAIDQPEVTRSIHQSVVDAFDEDRDIITAQQKNLALDPAFEMTPFGIDSALSQFRWVVNRRLEEESRMRQQSAKEA</sequence>
<keyword evidence="1" id="KW-0001">2Fe-2S</keyword>
<evidence type="ECO:0000256" key="4">
    <source>
        <dbReference type="ARBA" id="ARBA00023004"/>
    </source>
</evidence>
<evidence type="ECO:0000256" key="1">
    <source>
        <dbReference type="ARBA" id="ARBA00022714"/>
    </source>
</evidence>
<dbReference type="SUPFAM" id="SSF55961">
    <property type="entry name" value="Bet v1-like"/>
    <property type="match status" value="1"/>
</dbReference>
<evidence type="ECO:0000256" key="5">
    <source>
        <dbReference type="ARBA" id="ARBA00023014"/>
    </source>
</evidence>
<dbReference type="EMBL" id="LPJR01000025">
    <property type="protein sequence ID" value="KWF30772.1"/>
    <property type="molecule type" value="Genomic_DNA"/>
</dbReference>
<dbReference type="PROSITE" id="PS51296">
    <property type="entry name" value="RIESKE"/>
    <property type="match status" value="1"/>
</dbReference>
<keyword evidence="5" id="KW-0411">Iron-sulfur</keyword>
<evidence type="ECO:0000256" key="2">
    <source>
        <dbReference type="ARBA" id="ARBA00022723"/>
    </source>
</evidence>
<evidence type="ECO:0000259" key="6">
    <source>
        <dbReference type="PROSITE" id="PS51296"/>
    </source>
</evidence>
<keyword evidence="4" id="KW-0408">Iron</keyword>
<dbReference type="RefSeq" id="WP_060240961.1">
    <property type="nucleotide sequence ID" value="NZ_LPJR01000025.1"/>
</dbReference>
<protein>
    <submittedName>
        <fullName evidence="7">LysR family transcriptional regulator</fullName>
    </submittedName>
</protein>
<dbReference type="PANTHER" id="PTHR21266:SF60">
    <property type="entry name" value="3-KETOSTEROID-9-ALPHA-MONOOXYGENASE, OXYGENASE COMPONENT"/>
    <property type="match status" value="1"/>
</dbReference>
<accession>A0A132EI32</accession>
<name>A0A132EI32_9BURK</name>
<dbReference type="InterPro" id="IPR036922">
    <property type="entry name" value="Rieske_2Fe-2S_sf"/>
</dbReference>
<dbReference type="GO" id="GO:0051537">
    <property type="term" value="F:2 iron, 2 sulfur cluster binding"/>
    <property type="evidence" value="ECO:0007669"/>
    <property type="project" value="UniProtKB-KW"/>
</dbReference>
<dbReference type="Pfam" id="PF19112">
    <property type="entry name" value="VanA_C"/>
    <property type="match status" value="1"/>
</dbReference>
<dbReference type="Proteomes" id="UP000062912">
    <property type="component" value="Unassembled WGS sequence"/>
</dbReference>
<dbReference type="OrthoDB" id="9790995at2"/>
<evidence type="ECO:0000313" key="8">
    <source>
        <dbReference type="Proteomes" id="UP000062912"/>
    </source>
</evidence>
<gene>
    <name evidence="7" type="ORF">WT56_12180</name>
</gene>
<dbReference type="GO" id="GO:0016491">
    <property type="term" value="F:oxidoreductase activity"/>
    <property type="evidence" value="ECO:0007669"/>
    <property type="project" value="UniProtKB-KW"/>
</dbReference>
<dbReference type="Gene3D" id="2.102.10.10">
    <property type="entry name" value="Rieske [2Fe-2S] iron-sulphur domain"/>
    <property type="match status" value="1"/>
</dbReference>
<dbReference type="GO" id="GO:0046872">
    <property type="term" value="F:metal ion binding"/>
    <property type="evidence" value="ECO:0007669"/>
    <property type="project" value="UniProtKB-KW"/>
</dbReference>
<dbReference type="InterPro" id="IPR017941">
    <property type="entry name" value="Rieske_2Fe-2S"/>
</dbReference>
<feature type="domain" description="Rieske" evidence="6">
    <location>
        <begin position="7"/>
        <end position="109"/>
    </location>
</feature>
<dbReference type="SUPFAM" id="SSF50022">
    <property type="entry name" value="ISP domain"/>
    <property type="match status" value="1"/>
</dbReference>
<dbReference type="Gene3D" id="3.90.380.10">
    <property type="entry name" value="Naphthalene 1,2-dioxygenase Alpha Subunit, Chain A, domain 1"/>
    <property type="match status" value="1"/>
</dbReference>
<keyword evidence="3" id="KW-0560">Oxidoreductase</keyword>
<keyword evidence="2" id="KW-0479">Metal-binding</keyword>
<evidence type="ECO:0000313" key="7">
    <source>
        <dbReference type="EMBL" id="KWF30772.1"/>
    </source>
</evidence>
<dbReference type="PANTHER" id="PTHR21266">
    <property type="entry name" value="IRON-SULFUR DOMAIN CONTAINING PROTEIN"/>
    <property type="match status" value="1"/>
</dbReference>
<dbReference type="InterPro" id="IPR050584">
    <property type="entry name" value="Cholesterol_7-desaturase"/>
</dbReference>
<dbReference type="AlphaFoldDB" id="A0A132EI32"/>
<dbReference type="InterPro" id="IPR044043">
    <property type="entry name" value="VanA_C_cat"/>
</dbReference>
<dbReference type="CDD" id="cd08878">
    <property type="entry name" value="RHO_alpha_C_DMO-like"/>
    <property type="match status" value="1"/>
</dbReference>
<dbReference type="Pfam" id="PF00355">
    <property type="entry name" value="Rieske"/>
    <property type="match status" value="1"/>
</dbReference>
<comment type="caution">
    <text evidence="7">The sequence shown here is derived from an EMBL/GenBank/DDBJ whole genome shotgun (WGS) entry which is preliminary data.</text>
</comment>
<organism evidence="7 8">
    <name type="scientific">Burkholderia pseudomultivorans</name>
    <dbReference type="NCBI Taxonomy" id="1207504"/>
    <lineage>
        <taxon>Bacteria</taxon>
        <taxon>Pseudomonadati</taxon>
        <taxon>Pseudomonadota</taxon>
        <taxon>Betaproteobacteria</taxon>
        <taxon>Burkholderiales</taxon>
        <taxon>Burkholderiaceae</taxon>
        <taxon>Burkholderia</taxon>
        <taxon>Burkholderia cepacia complex</taxon>
    </lineage>
</organism>
<reference evidence="7 8" key="1">
    <citation type="submission" date="2015-11" db="EMBL/GenBank/DDBJ databases">
        <title>Expanding the genomic diversity of Burkholderia species for the development of highly accurate diagnostics.</title>
        <authorList>
            <person name="Sahl J."/>
            <person name="Keim P."/>
            <person name="Wagner D."/>
        </authorList>
    </citation>
    <scope>NUCLEOTIDE SEQUENCE [LARGE SCALE GENOMIC DNA]</scope>
    <source>
        <strain evidence="7 8">MSMB368WGS</strain>
    </source>
</reference>
<proteinExistence type="predicted"/>